<name>A0A0A8L7N1_9SACH</name>
<keyword evidence="2" id="KW-1185">Reference proteome</keyword>
<reference evidence="1 2" key="1">
    <citation type="submission" date="2014-03" db="EMBL/GenBank/DDBJ databases">
        <title>The genome of Kluyveromyces dobzhanskii.</title>
        <authorList>
            <person name="Nystedt B."/>
            <person name="Astrom S."/>
        </authorList>
    </citation>
    <scope>NUCLEOTIDE SEQUENCE [LARGE SCALE GENOMIC DNA]</scope>
    <source>
        <strain evidence="1 2">CBS 2104</strain>
    </source>
</reference>
<dbReference type="OrthoDB" id="4066852at2759"/>
<evidence type="ECO:0000313" key="2">
    <source>
        <dbReference type="Proteomes" id="UP000031516"/>
    </source>
</evidence>
<gene>
    <name evidence="1" type="ORF">KLDO_g2422</name>
</gene>
<dbReference type="EMBL" id="CCBQ010000036">
    <property type="protein sequence ID" value="CDO94142.1"/>
    <property type="molecule type" value="Genomic_DNA"/>
</dbReference>
<accession>A0A0A8L7N1</accession>
<dbReference type="AlphaFoldDB" id="A0A0A8L7N1"/>
<organism evidence="1 2">
    <name type="scientific">Kluyveromyces dobzhanskii CBS 2104</name>
    <dbReference type="NCBI Taxonomy" id="1427455"/>
    <lineage>
        <taxon>Eukaryota</taxon>
        <taxon>Fungi</taxon>
        <taxon>Dikarya</taxon>
        <taxon>Ascomycota</taxon>
        <taxon>Saccharomycotina</taxon>
        <taxon>Saccharomycetes</taxon>
        <taxon>Saccharomycetales</taxon>
        <taxon>Saccharomycetaceae</taxon>
        <taxon>Kluyveromyces</taxon>
    </lineage>
</organism>
<dbReference type="Proteomes" id="UP000031516">
    <property type="component" value="Unassembled WGS sequence"/>
</dbReference>
<evidence type="ECO:0000313" key="1">
    <source>
        <dbReference type="EMBL" id="CDO94142.1"/>
    </source>
</evidence>
<comment type="caution">
    <text evidence="1">The sequence shown here is derived from an EMBL/GenBank/DDBJ whole genome shotgun (WGS) entry which is preliminary data.</text>
</comment>
<proteinExistence type="predicted"/>
<protein>
    <submittedName>
        <fullName evidence="1">WGS project CCBQ000000000 data, contig 00223</fullName>
    </submittedName>
</protein>
<sequence>MHNELYQRDKTPQMSECHERFLNFSQLLSELVDERGRKLNDTTVAFLYQLFPNDLFVKAFSLLETNLMFLYVWDSNDTIAKTSGKKHAGDGVDNSCDCISEPNQPMLQKQTHFHKHNSDKNDVSRLANLLYDDLTRTSILHRIIVQSVEGEVSKHPTYVDVATWFCSCDDYTRCFKSLVSDRDVESARLENTSCLEEMFERYSEETEDSFGKVNSHMHVNTSKVICQHLLAAAILLQTSLKVLKFFTSVKQSVSIFSVNNKDDWLKLHLNIID</sequence>